<organism evidence="1">
    <name type="scientific">Podoviridae sp. ctUm43</name>
    <dbReference type="NCBI Taxonomy" id="2827738"/>
    <lineage>
        <taxon>Viruses</taxon>
        <taxon>Duplodnaviria</taxon>
        <taxon>Heunggongvirae</taxon>
        <taxon>Uroviricota</taxon>
        <taxon>Caudoviricetes</taxon>
    </lineage>
</organism>
<evidence type="ECO:0000313" key="1">
    <source>
        <dbReference type="EMBL" id="DAF55412.1"/>
    </source>
</evidence>
<dbReference type="EMBL" id="BK032689">
    <property type="protein sequence ID" value="DAF55412.1"/>
    <property type="molecule type" value="Genomic_DNA"/>
</dbReference>
<name>A0A8S5SWE6_9CAUD</name>
<reference evidence="1" key="1">
    <citation type="journal article" date="2021" name="Proc. Natl. Acad. Sci. U.S.A.">
        <title>A Catalog of Tens of Thousands of Viruses from Human Metagenomes Reveals Hidden Associations with Chronic Diseases.</title>
        <authorList>
            <person name="Tisza M.J."/>
            <person name="Buck C.B."/>
        </authorList>
    </citation>
    <scope>NUCLEOTIDE SEQUENCE</scope>
    <source>
        <strain evidence="1">CtUm43</strain>
    </source>
</reference>
<sequence>MELTPQQEHILRNAINNHNKRIRRRSDKVKWQEKLMTVESIKKDLDKGEKFEDFNDAIDYINFKTKAAGVKEDNRYLATFADTNSDLGYYITGEFDVPPSNTKGFSDWLEKEFDKAKDNAKANDNEKQREDDIAALEERKNEILSRLKGGFNK</sequence>
<protein>
    <submittedName>
        <fullName evidence="1">Uncharacterized protein</fullName>
    </submittedName>
</protein>
<proteinExistence type="predicted"/>
<accession>A0A8S5SWE6</accession>